<dbReference type="InterPro" id="IPR020596">
    <property type="entry name" value="rRNA_Ade_Mease_Trfase_CS"/>
</dbReference>
<proteinExistence type="predicted"/>
<evidence type="ECO:0000256" key="3">
    <source>
        <dbReference type="ARBA" id="ARBA00022691"/>
    </source>
</evidence>
<feature type="non-terminal residue" evidence="5">
    <location>
        <position position="55"/>
    </location>
</feature>
<evidence type="ECO:0008006" key="6">
    <source>
        <dbReference type="Google" id="ProtNLM"/>
    </source>
</evidence>
<keyword evidence="1" id="KW-0489">Methyltransferase</keyword>
<sequence>MIEIGPGHGALTEGLARTGCELTLIEVDHDLSAALRRAFPDANLIGQDVLTVNFS</sequence>
<dbReference type="GO" id="GO:0003723">
    <property type="term" value="F:RNA binding"/>
    <property type="evidence" value="ECO:0007669"/>
    <property type="project" value="UniProtKB-KW"/>
</dbReference>
<protein>
    <recommendedName>
        <fullName evidence="6">Ribosomal RNA adenine methylase transferase N-terminal domain-containing protein</fullName>
    </recommendedName>
</protein>
<dbReference type="Gene3D" id="3.40.50.150">
    <property type="entry name" value="Vaccinia Virus protein VP39"/>
    <property type="match status" value="1"/>
</dbReference>
<organism evidence="5">
    <name type="scientific">marine metagenome</name>
    <dbReference type="NCBI Taxonomy" id="408172"/>
    <lineage>
        <taxon>unclassified sequences</taxon>
        <taxon>metagenomes</taxon>
        <taxon>ecological metagenomes</taxon>
    </lineage>
</organism>
<evidence type="ECO:0000313" key="5">
    <source>
        <dbReference type="EMBL" id="SVE49302.1"/>
    </source>
</evidence>
<dbReference type="GO" id="GO:0000179">
    <property type="term" value="F:rRNA (adenine-N6,N6-)-dimethyltransferase activity"/>
    <property type="evidence" value="ECO:0007669"/>
    <property type="project" value="InterPro"/>
</dbReference>
<accession>A0A383DXN6</accession>
<dbReference type="Pfam" id="PF00398">
    <property type="entry name" value="RrnaAD"/>
    <property type="match status" value="1"/>
</dbReference>
<evidence type="ECO:0000256" key="1">
    <source>
        <dbReference type="ARBA" id="ARBA00022603"/>
    </source>
</evidence>
<gene>
    <name evidence="5" type="ORF">METZ01_LOCUS502156</name>
</gene>
<reference evidence="5" key="1">
    <citation type="submission" date="2018-05" db="EMBL/GenBank/DDBJ databases">
        <authorList>
            <person name="Lanie J.A."/>
            <person name="Ng W.-L."/>
            <person name="Kazmierczak K.M."/>
            <person name="Andrzejewski T.M."/>
            <person name="Davidsen T.M."/>
            <person name="Wayne K.J."/>
            <person name="Tettelin H."/>
            <person name="Glass J.I."/>
            <person name="Rusch D."/>
            <person name="Podicherti R."/>
            <person name="Tsui H.-C.T."/>
            <person name="Winkler M.E."/>
        </authorList>
    </citation>
    <scope>NUCLEOTIDE SEQUENCE</scope>
</reference>
<dbReference type="SUPFAM" id="SSF53335">
    <property type="entry name" value="S-adenosyl-L-methionine-dependent methyltransferases"/>
    <property type="match status" value="1"/>
</dbReference>
<dbReference type="PROSITE" id="PS01131">
    <property type="entry name" value="RRNA_A_DIMETH"/>
    <property type="match status" value="1"/>
</dbReference>
<keyword evidence="4" id="KW-0694">RNA-binding</keyword>
<evidence type="ECO:0000256" key="4">
    <source>
        <dbReference type="ARBA" id="ARBA00022884"/>
    </source>
</evidence>
<keyword evidence="2" id="KW-0808">Transferase</keyword>
<keyword evidence="3" id="KW-0949">S-adenosyl-L-methionine</keyword>
<dbReference type="AlphaFoldDB" id="A0A383DXN6"/>
<name>A0A383DXN6_9ZZZZ</name>
<dbReference type="EMBL" id="UINC01221108">
    <property type="protein sequence ID" value="SVE49302.1"/>
    <property type="molecule type" value="Genomic_DNA"/>
</dbReference>
<dbReference type="InterPro" id="IPR029063">
    <property type="entry name" value="SAM-dependent_MTases_sf"/>
</dbReference>
<evidence type="ECO:0000256" key="2">
    <source>
        <dbReference type="ARBA" id="ARBA00022679"/>
    </source>
</evidence>
<dbReference type="PROSITE" id="PS51689">
    <property type="entry name" value="SAM_RNA_A_N6_MT"/>
    <property type="match status" value="1"/>
</dbReference>
<dbReference type="InterPro" id="IPR001737">
    <property type="entry name" value="KsgA/Erm"/>
</dbReference>